<dbReference type="InterPro" id="IPR042099">
    <property type="entry name" value="ANL_N_sf"/>
</dbReference>
<name>A0A653SAT2_9FLAO</name>
<evidence type="ECO:0000313" key="1">
    <source>
        <dbReference type="EMBL" id="VXB65439.1"/>
    </source>
</evidence>
<dbReference type="SUPFAM" id="SSF56801">
    <property type="entry name" value="Acetyl-CoA synthetase-like"/>
    <property type="match status" value="1"/>
</dbReference>
<organism evidence="1 2">
    <name type="scientific">Maribacter litoralis</name>
    <dbReference type="NCBI Taxonomy" id="2059726"/>
    <lineage>
        <taxon>Bacteria</taxon>
        <taxon>Pseudomonadati</taxon>
        <taxon>Bacteroidota</taxon>
        <taxon>Flavobacteriia</taxon>
        <taxon>Flavobacteriales</taxon>
        <taxon>Flavobacteriaceae</taxon>
        <taxon>Maribacter</taxon>
    </lineage>
</organism>
<keyword evidence="1" id="KW-0436">Ligase</keyword>
<keyword evidence="2" id="KW-1185">Reference proteome</keyword>
<accession>A0A653SAT2</accession>
<dbReference type="RefSeq" id="WP_159302900.1">
    <property type="nucleotide sequence ID" value="NZ_LR733271.1"/>
</dbReference>
<dbReference type="InterPro" id="IPR053158">
    <property type="entry name" value="CapK_Type1_Caps_Biosynth"/>
</dbReference>
<protein>
    <submittedName>
        <fullName evidence="1">Phenylacetate-CoA ligase</fullName>
    </submittedName>
</protein>
<gene>
    <name evidence="1" type="ORF">MARI151_30266</name>
</gene>
<dbReference type="AlphaFoldDB" id="A0A653SAT2"/>
<dbReference type="PANTHER" id="PTHR36932:SF1">
    <property type="entry name" value="CAPSULAR POLYSACCHARIDE BIOSYNTHESIS PROTEIN"/>
    <property type="match status" value="1"/>
</dbReference>
<proteinExistence type="predicted"/>
<reference evidence="1 2" key="1">
    <citation type="submission" date="2019-10" db="EMBL/GenBank/DDBJ databases">
        <authorList>
            <person name="Karimi E."/>
        </authorList>
    </citation>
    <scope>NUCLEOTIDE SEQUENCE [LARGE SCALE GENOMIC DNA]</scope>
    <source>
        <strain evidence="1">Maribacter sp. 151</strain>
    </source>
</reference>
<dbReference type="GO" id="GO:0016874">
    <property type="term" value="F:ligase activity"/>
    <property type="evidence" value="ECO:0007669"/>
    <property type="project" value="UniProtKB-KW"/>
</dbReference>
<sequence>MAVNFKEIIYSIKTKLIKPSLYNSFLKNERELLNGNINDLNLKKRQALVNHAVKNSSFYGNKYAEVLDDVGFISPEVFLKLPPLTRDELAKNFKTIKVNGVQKWHTRKVTSSGSTGLAVSVLHDLRFPTTSLQWRILNWWGIKPYENQAFIYRYKRSLLKRIGNTILWWPTKRIFLPGAEMNLIQVKKFVFKINKLKPALLQGYVDVVYEFALFLLDYNLKIHPPKMVWVTSAPLLENQRKIMEKAFGAPVCDQYGNTEVLLIAAECPNQTGLHILQDAVHIEYVDDHNVPVPPNVTGKILITDLNNYAFPLIRYEVGDRGQYTLEQCNCDIPLPIMFSVKGRQSVSLELPSGLRIKSEHLHLLFEKQIKTIREIQLLQKKDYTVELHYVPQLNVTTTHEINSMVSSLVQKTRNEITITPIKVTTVRVFKNKKPLIISELTR</sequence>
<dbReference type="PANTHER" id="PTHR36932">
    <property type="entry name" value="CAPSULAR POLYSACCHARIDE BIOSYNTHESIS PROTEIN"/>
    <property type="match status" value="1"/>
</dbReference>
<dbReference type="Gene3D" id="3.40.50.12780">
    <property type="entry name" value="N-terminal domain of ligase-like"/>
    <property type="match status" value="1"/>
</dbReference>
<dbReference type="EMBL" id="CABWLR010000003">
    <property type="protein sequence ID" value="VXB65439.1"/>
    <property type="molecule type" value="Genomic_DNA"/>
</dbReference>
<dbReference type="Proteomes" id="UP000430202">
    <property type="component" value="Unassembled WGS sequence"/>
</dbReference>
<evidence type="ECO:0000313" key="2">
    <source>
        <dbReference type="Proteomes" id="UP000430202"/>
    </source>
</evidence>